<keyword evidence="1" id="KW-0472">Membrane</keyword>
<feature type="transmembrane region" description="Helical" evidence="1">
    <location>
        <begin position="265"/>
        <end position="286"/>
    </location>
</feature>
<comment type="caution">
    <text evidence="2">The sequence shown here is derived from an EMBL/GenBank/DDBJ whole genome shotgun (WGS) entry which is preliminary data.</text>
</comment>
<feature type="transmembrane region" description="Helical" evidence="1">
    <location>
        <begin position="340"/>
        <end position="360"/>
    </location>
</feature>
<sequence>MWLYWTMYLLPAGAALFAGRSGRGAAMREMAPSFTWGSVWLALTIVIGYRYRVGADWLNYLAQMEAIGGLSLGDILTKSDPGYGALNWLSVEMGWYIYGVNLICGGVFAFGLIAFCRTQPRPWLALSVAIPYLAIVVAMGYSRQGVALGLEMLGLIALSRGSTIEFVGWLALAATFHKSAIVVLPIAALAGARNRYLTIAWVAVVGVALYLQFLAKDVDYFYKNYIEAQYQSEGAMIRLLMNALPAALFLIWRKRFDFGHAQARLWTYFALLSLVMPFVVLASPSSTAVDRIALYLLPLQLVVFARWPDVVVNRGARGVQKEPIRRSSERFGSADKETSLILVSSVLLYYGIVEFVWLNFAKLSITWLPYRFYPLEDSF</sequence>
<dbReference type="InterPro" id="IPR049458">
    <property type="entry name" value="EpsG-like"/>
</dbReference>
<accession>A0A2U1SVH5</accession>
<evidence type="ECO:0000313" key="2">
    <source>
        <dbReference type="EMBL" id="PWB95608.1"/>
    </source>
</evidence>
<feature type="transmembrane region" description="Helical" evidence="1">
    <location>
        <begin position="96"/>
        <end position="116"/>
    </location>
</feature>
<dbReference type="EMBL" id="PUIV01000001">
    <property type="protein sequence ID" value="PWB95608.1"/>
    <property type="molecule type" value="Genomic_DNA"/>
</dbReference>
<feature type="transmembrane region" description="Helical" evidence="1">
    <location>
        <begin position="123"/>
        <end position="142"/>
    </location>
</feature>
<protein>
    <submittedName>
        <fullName evidence="2">EpsG family protein</fullName>
    </submittedName>
</protein>
<dbReference type="Proteomes" id="UP000245137">
    <property type="component" value="Unassembled WGS sequence"/>
</dbReference>
<name>A0A2U1SVH5_METSR</name>
<keyword evidence="1" id="KW-0812">Transmembrane</keyword>
<feature type="transmembrane region" description="Helical" evidence="1">
    <location>
        <begin position="235"/>
        <end position="253"/>
    </location>
</feature>
<evidence type="ECO:0000256" key="1">
    <source>
        <dbReference type="SAM" id="Phobius"/>
    </source>
</evidence>
<reference evidence="2 3" key="1">
    <citation type="journal article" date="2018" name="Appl. Microbiol. Biotechnol.">
        <title>Co-cultivation of the strictly anaerobic methanogen Methanosarcina barkeri with aerobic methanotrophs in an oxygen-limited membrane bioreactor.</title>
        <authorList>
            <person name="In 't Zandt M.H."/>
            <person name="van den Bosch T.J.M."/>
            <person name="Rijkers R."/>
            <person name="van Kessel M.A.H.J."/>
            <person name="Jetten M.S.M."/>
            <person name="Welte C.U."/>
        </authorList>
    </citation>
    <scope>NUCLEOTIDE SEQUENCE [LARGE SCALE GENOMIC DNA]</scope>
    <source>
        <strain evidence="2 3">DSM 17706</strain>
    </source>
</reference>
<feature type="transmembrane region" description="Helical" evidence="1">
    <location>
        <begin position="34"/>
        <end position="51"/>
    </location>
</feature>
<gene>
    <name evidence="2" type="ORF">C5689_00350</name>
</gene>
<organism evidence="2 3">
    <name type="scientific">Methylosinus sporium</name>
    <dbReference type="NCBI Taxonomy" id="428"/>
    <lineage>
        <taxon>Bacteria</taxon>
        <taxon>Pseudomonadati</taxon>
        <taxon>Pseudomonadota</taxon>
        <taxon>Alphaproteobacteria</taxon>
        <taxon>Hyphomicrobiales</taxon>
        <taxon>Methylocystaceae</taxon>
        <taxon>Methylosinus</taxon>
    </lineage>
</organism>
<feature type="transmembrane region" description="Helical" evidence="1">
    <location>
        <begin position="196"/>
        <end position="215"/>
    </location>
</feature>
<proteinExistence type="predicted"/>
<keyword evidence="3" id="KW-1185">Reference proteome</keyword>
<feature type="transmembrane region" description="Helical" evidence="1">
    <location>
        <begin position="166"/>
        <end position="189"/>
    </location>
</feature>
<evidence type="ECO:0000313" key="3">
    <source>
        <dbReference type="Proteomes" id="UP000245137"/>
    </source>
</evidence>
<dbReference type="Pfam" id="PF14897">
    <property type="entry name" value="EpsG"/>
    <property type="match status" value="1"/>
</dbReference>
<dbReference type="AlphaFoldDB" id="A0A2U1SVH5"/>
<keyword evidence="1" id="KW-1133">Transmembrane helix</keyword>